<evidence type="ECO:0000256" key="10">
    <source>
        <dbReference type="ARBA" id="ARBA00023170"/>
    </source>
</evidence>
<dbReference type="PANTHER" id="PTHR27000:SF642">
    <property type="entry name" value="INACTIVE LEUCINE-RICH REPEAT RECEPTOR KINASE XIAO-RELATED"/>
    <property type="match status" value="1"/>
</dbReference>
<dbReference type="Proteomes" id="UP000051952">
    <property type="component" value="Unassembled WGS sequence"/>
</dbReference>
<feature type="signal peptide" evidence="14">
    <location>
        <begin position="1"/>
        <end position="28"/>
    </location>
</feature>
<protein>
    <submittedName>
        <fullName evidence="15">GP46-like surface antigen, putative</fullName>
    </submittedName>
</protein>
<feature type="transmembrane region" description="Helical" evidence="13">
    <location>
        <begin position="976"/>
        <end position="998"/>
    </location>
</feature>
<dbReference type="Pfam" id="PF13855">
    <property type="entry name" value="LRR_8"/>
    <property type="match status" value="1"/>
</dbReference>
<dbReference type="SUPFAM" id="SSF52058">
    <property type="entry name" value="L domain-like"/>
    <property type="match status" value="1"/>
</dbReference>
<dbReference type="FunFam" id="3.80.10.10:FF:000383">
    <property type="entry name" value="Leucine-rich repeat receptor protein kinase EMS1"/>
    <property type="match status" value="1"/>
</dbReference>
<dbReference type="PANTHER" id="PTHR27000">
    <property type="entry name" value="LEUCINE-RICH REPEAT RECEPTOR-LIKE PROTEIN KINASE FAMILY PROTEIN-RELATED"/>
    <property type="match status" value="1"/>
</dbReference>
<feature type="transmembrane region" description="Helical" evidence="13">
    <location>
        <begin position="946"/>
        <end position="969"/>
    </location>
</feature>
<reference evidence="16" key="1">
    <citation type="submission" date="2015-09" db="EMBL/GenBank/DDBJ databases">
        <authorList>
            <consortium name="Pathogen Informatics"/>
        </authorList>
    </citation>
    <scope>NUCLEOTIDE SEQUENCE [LARGE SCALE GENOMIC DNA]</scope>
    <source>
        <strain evidence="16">Lake Konstanz</strain>
    </source>
</reference>
<evidence type="ECO:0000256" key="11">
    <source>
        <dbReference type="ARBA" id="ARBA00023180"/>
    </source>
</evidence>
<evidence type="ECO:0000256" key="5">
    <source>
        <dbReference type="ARBA" id="ARBA00022692"/>
    </source>
</evidence>
<evidence type="ECO:0000313" key="16">
    <source>
        <dbReference type="Proteomes" id="UP000051952"/>
    </source>
</evidence>
<dbReference type="InterPro" id="IPR001611">
    <property type="entry name" value="Leu-rich_rpt"/>
</dbReference>
<evidence type="ECO:0000256" key="9">
    <source>
        <dbReference type="ARBA" id="ARBA00023136"/>
    </source>
</evidence>
<keyword evidence="4" id="KW-0433">Leucine-rich repeat</keyword>
<keyword evidence="10" id="KW-0675">Receptor</keyword>
<dbReference type="GO" id="GO:0005886">
    <property type="term" value="C:plasma membrane"/>
    <property type="evidence" value="ECO:0007669"/>
    <property type="project" value="UniProtKB-SubCell"/>
</dbReference>
<feature type="transmembrane region" description="Helical" evidence="13">
    <location>
        <begin position="750"/>
        <end position="773"/>
    </location>
</feature>
<keyword evidence="16" id="KW-1185">Reference proteome</keyword>
<dbReference type="AlphaFoldDB" id="A0A0S4JTY6"/>
<evidence type="ECO:0000256" key="7">
    <source>
        <dbReference type="ARBA" id="ARBA00022737"/>
    </source>
</evidence>
<evidence type="ECO:0000256" key="4">
    <source>
        <dbReference type="ARBA" id="ARBA00022614"/>
    </source>
</evidence>
<organism evidence="15 16">
    <name type="scientific">Bodo saltans</name>
    <name type="common">Flagellated protozoan</name>
    <dbReference type="NCBI Taxonomy" id="75058"/>
    <lineage>
        <taxon>Eukaryota</taxon>
        <taxon>Discoba</taxon>
        <taxon>Euglenozoa</taxon>
        <taxon>Kinetoplastea</taxon>
        <taxon>Metakinetoplastina</taxon>
        <taxon>Eubodonida</taxon>
        <taxon>Bodonidae</taxon>
        <taxon>Bodo</taxon>
    </lineage>
</organism>
<keyword evidence="11" id="KW-0325">Glycoprotein</keyword>
<feature type="transmembrane region" description="Helical" evidence="13">
    <location>
        <begin position="707"/>
        <end position="730"/>
    </location>
</feature>
<evidence type="ECO:0000256" key="6">
    <source>
        <dbReference type="ARBA" id="ARBA00022729"/>
    </source>
</evidence>
<evidence type="ECO:0000256" key="13">
    <source>
        <dbReference type="SAM" id="Phobius"/>
    </source>
</evidence>
<keyword evidence="8 13" id="KW-1133">Transmembrane helix</keyword>
<keyword evidence="5 13" id="KW-0812">Transmembrane</keyword>
<feature type="transmembrane region" description="Helical" evidence="13">
    <location>
        <begin position="664"/>
        <end position="686"/>
    </location>
</feature>
<keyword evidence="7" id="KW-0677">Repeat</keyword>
<proteinExistence type="predicted"/>
<keyword evidence="6 14" id="KW-0732">Signal</keyword>
<accession>A0A0S4JTY6</accession>
<evidence type="ECO:0000256" key="14">
    <source>
        <dbReference type="SAM" id="SignalP"/>
    </source>
</evidence>
<dbReference type="FunFam" id="3.80.10.10:FF:000041">
    <property type="entry name" value="LRR receptor-like serine/threonine-protein kinase ERECTA"/>
    <property type="match status" value="2"/>
</dbReference>
<sequence>MSLVSIVLATTSLLILLLLLLIDAAVEGSMCGCERRFPVLMDLYHATNGTDWQLLSLGGTTTNTWGTTTTPCSVDWTGVTCDGSDVTALMMAAFGLQGTLPPSLGNLTGLRSFSVSYNDQLTGTLPASFAGMTSLVTFSAQQCQLTGTLPAEWAMLRKLSSLYLTSNVLHGTLPSEWGATMQALMVLDVKNNQIAGPLPAQWKGLKETLKRLFFANNSIDGSLPMEWSELQKLTDLDLSFNALTGPLPEEWSQLASMQSLSLANNHIHGTLPPTWAGGFGQVDSLFLGNNSIAGTLPDTWWQYSSITLLDLQGNQLVGTLPSGWAPLTLKTLQLSRNVLNGTLPASWSSLEFITSLYLDGNGFTGSLPESWGDISTLEILDLTNNRLKGTLPDSWSGLTSMSILRLGNNQLEGQLPVAWGLPLGSCIADSFFFSLLDISGNCLHGTVQWNRIIPNILVINNCRTHVAYVNVSSARYVSMLCNSTGINDDVMMRWPQYCASRTATHSRSPSLSLRHEEDSKTKPQPQLLVRSNSVSPLSLSRSFSMVDDDPPRSDDHINPNTVFTAMKSANTAVVMSALVTSTSSTAAVARGAVPALQRASTALRFYELCHNAVAAGGAADDDNDGPMFSSFEENPLRIHFGVGGGNSVDAASTQVDDEAVAEDYAAGAAVGNSLMVVIIGGLSHAIGLARIRWRSKSSDASPGVSHAFLTVLSAVLPSSLLPGGLALPYNSLVQPTVSACIVLIMTKMNASAGALSIGVIALTLWVALPFYFASEVLWNARRLSTVSSTTKQDRNANIHCCSCFASTRRSFPFRTQPYSSPIRSSKGGEREVGLRNIISQSKWFVFFLTPTEVWVHPSHHQRAIYAASSSNNNNNNAQGMRMTMKRLYERIEPLIEPYVAQREWYFLVEWSVSIISGLMLGIAQVIATDDGNNSSGDYARRKNACVASQLTAWSGVVLGVLQVGLTLGLWPMQIRLEIIVVVVVCTLIAVSQLVLALADGSSSSAAAAAGIILCATVVELTAMALTLLREIFFFVGKRRSASSSAAGLLMMQRDEISTEAAVSHHRRSRNGGGDDHNGVVAQPLLVLGCSEVEVNNKRHQQRWATTTAKTDATLKLLLAMICDTVEQSN</sequence>
<dbReference type="InterPro" id="IPR032675">
    <property type="entry name" value="LRR_dom_sf"/>
</dbReference>
<dbReference type="OrthoDB" id="40118at2759"/>
<evidence type="ECO:0000256" key="2">
    <source>
        <dbReference type="ARBA" id="ARBA00004236"/>
    </source>
</evidence>
<feature type="transmembrane region" description="Helical" evidence="13">
    <location>
        <begin position="904"/>
        <end position="926"/>
    </location>
</feature>
<dbReference type="Gene3D" id="3.80.10.10">
    <property type="entry name" value="Ribonuclease Inhibitor"/>
    <property type="match status" value="2"/>
</dbReference>
<evidence type="ECO:0000313" key="15">
    <source>
        <dbReference type="EMBL" id="CUG93684.1"/>
    </source>
</evidence>
<feature type="region of interest" description="Disordered" evidence="12">
    <location>
        <begin position="508"/>
        <end position="533"/>
    </location>
</feature>
<evidence type="ECO:0000256" key="12">
    <source>
        <dbReference type="SAM" id="MobiDB-lite"/>
    </source>
</evidence>
<dbReference type="EMBL" id="CYKH01002182">
    <property type="protein sequence ID" value="CUG93684.1"/>
    <property type="molecule type" value="Genomic_DNA"/>
</dbReference>
<comment type="subcellular location">
    <subcellularLocation>
        <location evidence="2">Cell membrane</location>
    </subcellularLocation>
    <subcellularLocation>
        <location evidence="1">Membrane</location>
        <topology evidence="1">Single-pass membrane protein</topology>
    </subcellularLocation>
</comment>
<evidence type="ECO:0000256" key="8">
    <source>
        <dbReference type="ARBA" id="ARBA00022989"/>
    </source>
</evidence>
<keyword evidence="3" id="KW-1003">Cell membrane</keyword>
<evidence type="ECO:0000256" key="1">
    <source>
        <dbReference type="ARBA" id="ARBA00004167"/>
    </source>
</evidence>
<dbReference type="VEuPathDB" id="TriTrypDB:BSAL_44150"/>
<feature type="chain" id="PRO_5006622678" evidence="14">
    <location>
        <begin position="29"/>
        <end position="1129"/>
    </location>
</feature>
<feature type="transmembrane region" description="Helical" evidence="13">
    <location>
        <begin position="1004"/>
        <end position="1028"/>
    </location>
</feature>
<gene>
    <name evidence="15" type="ORF">BSAL_44150</name>
</gene>
<dbReference type="Pfam" id="PF00560">
    <property type="entry name" value="LRR_1"/>
    <property type="match status" value="2"/>
</dbReference>
<keyword evidence="9 13" id="KW-0472">Membrane</keyword>
<evidence type="ECO:0000256" key="3">
    <source>
        <dbReference type="ARBA" id="ARBA00022475"/>
    </source>
</evidence>
<name>A0A0S4JTY6_BODSA</name>